<keyword evidence="2" id="KW-1185">Reference proteome</keyword>
<proteinExistence type="predicted"/>
<comment type="caution">
    <text evidence="1">The sequence shown here is derived from an EMBL/GenBank/DDBJ whole genome shotgun (WGS) entry which is preliminary data.</text>
</comment>
<reference evidence="1 2" key="1">
    <citation type="submission" date="2014-09" db="EMBL/GenBank/DDBJ databases">
        <authorList>
            <person name="McGinnis J.M."/>
            <person name="Wolfgang W.J."/>
        </authorList>
    </citation>
    <scope>NUCLEOTIDE SEQUENCE [LARGE SCALE GENOMIC DNA]</scope>
    <source>
        <strain evidence="1 2">JCM 14014</strain>
    </source>
</reference>
<dbReference type="Proteomes" id="UP000029846">
    <property type="component" value="Unassembled WGS sequence"/>
</dbReference>
<name>A0A099EW21_9RHOB</name>
<accession>A0A099EW21</accession>
<evidence type="ECO:0000313" key="2">
    <source>
        <dbReference type="Proteomes" id="UP000029846"/>
    </source>
</evidence>
<dbReference type="EMBL" id="JRKN01000043">
    <property type="protein sequence ID" value="KGJ02216.1"/>
    <property type="molecule type" value="Genomic_DNA"/>
</dbReference>
<gene>
    <name evidence="1" type="ORF">IT41_18190</name>
</gene>
<protein>
    <submittedName>
        <fullName evidence="1">Uncharacterized protein</fullName>
    </submittedName>
</protein>
<dbReference type="AlphaFoldDB" id="A0A099EW21"/>
<reference evidence="1 2" key="2">
    <citation type="submission" date="2014-10" db="EMBL/GenBank/DDBJ databases">
        <title>Paracoccus sanguinis sp. nov., isolated from clinical specimens of New York State patients.</title>
        <authorList>
            <person name="Mingle L.A."/>
            <person name="Cole J.A."/>
            <person name="Lapierre P."/>
            <person name="Musser K.A."/>
        </authorList>
    </citation>
    <scope>NUCLEOTIDE SEQUENCE [LARGE SCALE GENOMIC DNA]</scope>
    <source>
        <strain evidence="1 2">JCM 14014</strain>
    </source>
</reference>
<organism evidence="1 2">
    <name type="scientific">Paracoccus halophilus</name>
    <dbReference type="NCBI Taxonomy" id="376733"/>
    <lineage>
        <taxon>Bacteria</taxon>
        <taxon>Pseudomonadati</taxon>
        <taxon>Pseudomonadota</taxon>
        <taxon>Alphaproteobacteria</taxon>
        <taxon>Rhodobacterales</taxon>
        <taxon>Paracoccaceae</taxon>
        <taxon>Paracoccus</taxon>
    </lineage>
</organism>
<evidence type="ECO:0000313" key="1">
    <source>
        <dbReference type="EMBL" id="KGJ02216.1"/>
    </source>
</evidence>
<sequence>MRSRQCLSQSTAIGFGQQIGNAGKFCHAQRRRCDGCCARPCRAQHGTLGMVTTGEIERRANIRVSTRIMLPGTSRGALQCFDGM</sequence>